<dbReference type="InterPro" id="IPR001087">
    <property type="entry name" value="GDSL"/>
</dbReference>
<keyword evidence="1" id="KW-0378">Hydrolase</keyword>
<name>A0A8H7Y9L1_PSICU</name>
<accession>A0A8H7Y9L1</accession>
<dbReference type="InterPro" id="IPR036514">
    <property type="entry name" value="SGNH_hydro_sf"/>
</dbReference>
<dbReference type="GO" id="GO:0016788">
    <property type="term" value="F:hydrolase activity, acting on ester bonds"/>
    <property type="evidence" value="ECO:0007669"/>
    <property type="project" value="InterPro"/>
</dbReference>
<dbReference type="CDD" id="cd01846">
    <property type="entry name" value="fatty_acyltransferase_like"/>
    <property type="match status" value="1"/>
</dbReference>
<dbReference type="InterPro" id="IPR051058">
    <property type="entry name" value="GDSL_Est/Lipase"/>
</dbReference>
<dbReference type="EMBL" id="JAFIQS010000001">
    <property type="protein sequence ID" value="KAG5173399.1"/>
    <property type="molecule type" value="Genomic_DNA"/>
</dbReference>
<dbReference type="AlphaFoldDB" id="A0A8H7Y9L1"/>
<proteinExistence type="predicted"/>
<gene>
    <name evidence="2" type="ORF">JR316_000054</name>
</gene>
<dbReference type="PANTHER" id="PTHR45648:SF22">
    <property type="entry name" value="GDSL LIPASE_ACYLHYDROLASE FAMILY PROTEIN (AFU_ORTHOLOGUE AFUA_4G14700)"/>
    <property type="match status" value="1"/>
</dbReference>
<protein>
    <submittedName>
        <fullName evidence="2">Uncharacterized protein</fullName>
    </submittedName>
</protein>
<evidence type="ECO:0000256" key="1">
    <source>
        <dbReference type="ARBA" id="ARBA00022801"/>
    </source>
</evidence>
<comment type="caution">
    <text evidence="2">The sequence shown here is derived from an EMBL/GenBank/DDBJ whole genome shotgun (WGS) entry which is preliminary data.</text>
</comment>
<organism evidence="2">
    <name type="scientific">Psilocybe cubensis</name>
    <name type="common">Psychedelic mushroom</name>
    <name type="synonym">Stropharia cubensis</name>
    <dbReference type="NCBI Taxonomy" id="181762"/>
    <lineage>
        <taxon>Eukaryota</taxon>
        <taxon>Fungi</taxon>
        <taxon>Dikarya</taxon>
        <taxon>Basidiomycota</taxon>
        <taxon>Agaricomycotina</taxon>
        <taxon>Agaricomycetes</taxon>
        <taxon>Agaricomycetidae</taxon>
        <taxon>Agaricales</taxon>
        <taxon>Agaricineae</taxon>
        <taxon>Strophariaceae</taxon>
        <taxon>Psilocybe</taxon>
    </lineage>
</organism>
<dbReference type="Pfam" id="PF00657">
    <property type="entry name" value="Lipase_GDSL"/>
    <property type="match status" value="1"/>
</dbReference>
<dbReference type="Gene3D" id="3.40.50.1110">
    <property type="entry name" value="SGNH hydrolase"/>
    <property type="match status" value="1"/>
</dbReference>
<reference evidence="2" key="1">
    <citation type="submission" date="2021-02" db="EMBL/GenBank/DDBJ databases">
        <title>Psilocybe cubensis genome.</title>
        <authorList>
            <person name="Mckernan K.J."/>
            <person name="Crawford S."/>
            <person name="Trippe A."/>
            <person name="Kane L.T."/>
            <person name="Mclaughlin S."/>
        </authorList>
    </citation>
    <scope>NUCLEOTIDE SEQUENCE [LARGE SCALE GENOMIC DNA]</scope>
    <source>
        <strain evidence="2">MGC-MH-2018</strain>
    </source>
</reference>
<dbReference type="PANTHER" id="PTHR45648">
    <property type="entry name" value="GDSL LIPASE/ACYLHYDROLASE FAMILY PROTEIN (AFU_ORTHOLOGUE AFUA_4G14700)"/>
    <property type="match status" value="1"/>
</dbReference>
<evidence type="ECO:0000313" key="2">
    <source>
        <dbReference type="EMBL" id="KAG5173399.1"/>
    </source>
</evidence>
<sequence length="309" mass="33404">MSAVCVYQNPWFSQCLSGTPPPAGPPNIWFNFGDSLSTTGFNITGPLPNTLNPLGNPPFPGVTEVGGENWVGFATASFNNTVVLTYNFANSNATIARATLTPTSSSAQPYVTSLVDQVDLFLSSVGNASESAPWTSANALFSIWMGSQDISLGFNTQQDQSSSSDTLIATYCTQVERLYNSGARNFLFANIPPLDRSPAMLNQSSTTQSLFKSSIDTFNLNLQARLASFQSAHNDIQTFLWDTNAQIANILDNPLYFEIQDITSYGPGDYTFWATEDLPGGKYIQPINHAHCKPIVSSQCLRINSSGGT</sequence>